<accession>A0ABN9KMR7</accession>
<gene>
    <name evidence="2" type="ORF">RIMI_LOCUS249245</name>
</gene>
<protein>
    <submittedName>
        <fullName evidence="2">Uncharacterized protein</fullName>
    </submittedName>
</protein>
<dbReference type="SUPFAM" id="SSF48452">
    <property type="entry name" value="TPR-like"/>
    <property type="match status" value="1"/>
</dbReference>
<proteinExistence type="predicted"/>
<dbReference type="InterPro" id="IPR019734">
    <property type="entry name" value="TPR_rpt"/>
</dbReference>
<sequence length="155" mass="17396">MRFLCAGVGFCSAMWMMQKASSSSTKAGAAAKSMKGFLIAKLYYEAKEYDLAKRCVSSYINVQERDPKAHRFLGLLYEIERNVEKSVGCYKRSLELNPTQKDLVLKIAELICTINVTDGRAEYWVEKAAKLFPGNPVIYRLKVSKIFTSDNGVSS</sequence>
<dbReference type="Proteomes" id="UP001176940">
    <property type="component" value="Unassembled WGS sequence"/>
</dbReference>
<keyword evidence="3" id="KW-1185">Reference proteome</keyword>
<evidence type="ECO:0000313" key="2">
    <source>
        <dbReference type="EMBL" id="CAJ0916281.1"/>
    </source>
</evidence>
<keyword evidence="1" id="KW-0802">TPR repeat</keyword>
<organism evidence="2 3">
    <name type="scientific">Ranitomeya imitator</name>
    <name type="common">mimic poison frog</name>
    <dbReference type="NCBI Taxonomy" id="111125"/>
    <lineage>
        <taxon>Eukaryota</taxon>
        <taxon>Metazoa</taxon>
        <taxon>Chordata</taxon>
        <taxon>Craniata</taxon>
        <taxon>Vertebrata</taxon>
        <taxon>Euteleostomi</taxon>
        <taxon>Amphibia</taxon>
        <taxon>Batrachia</taxon>
        <taxon>Anura</taxon>
        <taxon>Neobatrachia</taxon>
        <taxon>Hyloidea</taxon>
        <taxon>Dendrobatidae</taxon>
        <taxon>Dendrobatinae</taxon>
        <taxon>Ranitomeya</taxon>
    </lineage>
</organism>
<dbReference type="InterPro" id="IPR011990">
    <property type="entry name" value="TPR-like_helical_dom_sf"/>
</dbReference>
<comment type="caution">
    <text evidence="2">The sequence shown here is derived from an EMBL/GenBank/DDBJ whole genome shotgun (WGS) entry which is preliminary data.</text>
</comment>
<name>A0ABN9KMR7_9NEOB</name>
<dbReference type="EMBL" id="CAUEEQ010000270">
    <property type="protein sequence ID" value="CAJ0916281.1"/>
    <property type="molecule type" value="Genomic_DNA"/>
</dbReference>
<evidence type="ECO:0000313" key="3">
    <source>
        <dbReference type="Proteomes" id="UP001176940"/>
    </source>
</evidence>
<feature type="repeat" description="TPR" evidence="1">
    <location>
        <begin position="67"/>
        <end position="100"/>
    </location>
</feature>
<dbReference type="PROSITE" id="PS50005">
    <property type="entry name" value="TPR"/>
    <property type="match status" value="1"/>
</dbReference>
<reference evidence="2" key="1">
    <citation type="submission" date="2023-07" db="EMBL/GenBank/DDBJ databases">
        <authorList>
            <person name="Stuckert A."/>
        </authorList>
    </citation>
    <scope>NUCLEOTIDE SEQUENCE</scope>
</reference>
<dbReference type="SMART" id="SM00028">
    <property type="entry name" value="TPR"/>
    <property type="match status" value="1"/>
</dbReference>
<dbReference type="Gene3D" id="1.25.40.10">
    <property type="entry name" value="Tetratricopeptide repeat domain"/>
    <property type="match status" value="1"/>
</dbReference>
<evidence type="ECO:0000256" key="1">
    <source>
        <dbReference type="PROSITE-ProRule" id="PRU00339"/>
    </source>
</evidence>